<keyword evidence="2" id="KW-1185">Reference proteome</keyword>
<organism evidence="1 2">
    <name type="scientific">Mycoplasma parvum str. Indiana</name>
    <dbReference type="NCBI Taxonomy" id="1403316"/>
    <lineage>
        <taxon>Bacteria</taxon>
        <taxon>Bacillati</taxon>
        <taxon>Mycoplasmatota</taxon>
        <taxon>Mollicutes</taxon>
        <taxon>Mycoplasmataceae</taxon>
        <taxon>Mycoplasma</taxon>
    </lineage>
</organism>
<protein>
    <submittedName>
        <fullName evidence="1">Uncharacterized protein</fullName>
    </submittedName>
</protein>
<accession>U5NCI3</accession>
<dbReference type="KEGG" id="mpv:PRV_01995"/>
<evidence type="ECO:0000313" key="1">
    <source>
        <dbReference type="EMBL" id="AGX89137.1"/>
    </source>
</evidence>
<dbReference type="AlphaFoldDB" id="U5NCI3"/>
<dbReference type="EMBL" id="CP006771">
    <property type="protein sequence ID" value="AGX89137.1"/>
    <property type="molecule type" value="Genomic_DNA"/>
</dbReference>
<dbReference type="RefSeq" id="WP_022769958.1">
    <property type="nucleotide sequence ID" value="NC_022575.1"/>
</dbReference>
<gene>
    <name evidence="1" type="ORF">PRV_01995</name>
</gene>
<evidence type="ECO:0000313" key="2">
    <source>
        <dbReference type="Proteomes" id="UP000017119"/>
    </source>
</evidence>
<dbReference type="STRING" id="1403316.PRV_01995"/>
<proteinExistence type="predicted"/>
<name>U5NCI3_9MOLU</name>
<reference evidence="1 2" key="1">
    <citation type="journal article" date="2013" name="Genome Announc.">
        <title>Genome Sequence of Mycoplasma parvum (Formerly Eperythrozoon parvum), a Diminutive Hemoplasma of the Pig.</title>
        <authorList>
            <person name="do Nascimento N.C."/>
            <person name="Dos Santos A.P."/>
            <person name="Chu Y."/>
            <person name="Guimaraes A.M."/>
            <person name="Pagliaro A."/>
            <person name="Messick J.B."/>
        </authorList>
    </citation>
    <scope>NUCLEOTIDE SEQUENCE [LARGE SCALE GENOMIC DNA]</scope>
    <source>
        <strain evidence="1 2">Indiana</strain>
    </source>
</reference>
<sequence length="67" mass="7336">MFFCFLSSFHSSLRGFFSSGEKVIVDSSTATFLPSIFKVVSLDPKNPIKGPAKIPGKANKNKPLLIF</sequence>
<dbReference type="HOGENOM" id="CLU_2807856_0_0_14"/>
<dbReference type="Proteomes" id="UP000017119">
    <property type="component" value="Chromosome"/>
</dbReference>